<protein>
    <submittedName>
        <fullName evidence="4">Zinc finger CCHC-type containing 2</fullName>
    </submittedName>
</protein>
<feature type="compositionally biased region" description="Pro residues" evidence="2">
    <location>
        <begin position="370"/>
        <end position="381"/>
    </location>
</feature>
<evidence type="ECO:0000256" key="2">
    <source>
        <dbReference type="SAM" id="MobiDB-lite"/>
    </source>
</evidence>
<dbReference type="Gene3D" id="3.30.1520.10">
    <property type="entry name" value="Phox-like domain"/>
    <property type="match status" value="1"/>
</dbReference>
<dbReference type="Proteomes" id="UP000472272">
    <property type="component" value="Chromosome 7"/>
</dbReference>
<dbReference type="InterPro" id="IPR036871">
    <property type="entry name" value="PX_dom_sf"/>
</dbReference>
<feature type="compositionally biased region" description="Basic and acidic residues" evidence="2">
    <location>
        <begin position="833"/>
        <end position="852"/>
    </location>
</feature>
<dbReference type="GO" id="GO:0035091">
    <property type="term" value="F:phosphatidylinositol binding"/>
    <property type="evidence" value="ECO:0007669"/>
    <property type="project" value="InterPro"/>
</dbReference>
<sequence>MGGPPGLPTHLDTYRIDIFVQQHPVISVRPYGSHASAGSRALQSSLPGSPLSRRGGVRRNRHGARLRDSRGGPPIGRGVLLLFLLLLPLAAPSHHTRSSLSPVSSPFRSRQSERGKEGAERRVLTCAVETFSPSLPPPSAGTQALTHSLRPPPSQAPQRAPQVSCSVTEGHERQRRLLTAAPLSPPRSLAPPPPFAPRMLKMKLPVKQQQQQQQRQTMSHQEADDGGGEGAAVGGLACHPRRSGSSGAAASPGPGGPPLRCLCGCSAGGAREAVYEWFGLALGSSQRLEFAVGLLDLLNPLELRFLGSCLEELARKDYHCLRDSEAKANGGDAAPAATGNPAAAAQAQQPPQPLTPTPPSPPGAAAAAASPPPAAPAPPPGGSDFRDPAVRSKLIVYLALLGSENREAASRLHRLLPCVDAILQSCRPGGGEEGEEAAAGRGEEKASSEEGLGLVAQEELLLLFTMASLHPAFSFHQRVTLREHLERLRRALCRDGAEDAGGLTCRGSRNFSHNCMARNESGLLEQRAALHDKHMVASHRPQQEAVHIEKIMLKGVPRKRADKHLEYTFKVIWSDNSISCVTKTHQDLQEFLLKLPKELSSEAFDNTILGALNQGFQRQEERRHLDFEPMIRQLFSTTSQAFLQNQRVNSFFQSLSSESLHVHNNLQSSLKTSKLPEHFKEDSSEASSQEEEMIQHTVIHKKHNGKCPITNTVNTKCSSLDGFNINSEHNGVADWRRKGCAVQQHPEHCTLLDQYTGEKRILPVMSKKKGKLQPEKDKIKRTDARFTIRTSCMRVADAHLHPGTVKDSNLDITMGHDTCGETSSESYSSPSSPRHDGRESFESEDEKDRDTDSNSEDSGNQNVMRFAGYGATDLSKSPAQISVRSDNGNIVEDPLNPQFQHISFIPALHYVVHNGAQKPETVVPPPISADGKTLGMVVTNAAPVGVGSAGESEKHVELLSSPLSTTFLPPAVQSGSPALHLAIHRMKIPSPQAPSENCAVSGPQQQTGNLSIGSPNTAFIPVHNPGNFHGPTAPTTDPISKPSPHVMGLNQMVPHVEGNAGVIPQPPSLKVVVPAAGLSPALPPAPFPVPATLHATSVLPNQSTTVLNTVASTPPPPPSSGLCASQVQPTVPPAIPTHTPGPAPSPSPALTHSTAQSDSTSYISAVGNTNASGNLLSPPQLGSGPCGPCGSCGRRCSCGTNGSLQINSYIYTNPLQGQFYRVPSFIPLPSLCSGSYLNQPHQTNGAQIPFFVPRASYANGHLMHDPVMGSQTNYGMQQMAGYGRLFPVYQASNVVANTNGSGPKKNGNVSCYNCGVSGHYAQDCKQSSLEASQQGTYRLRYAPPPPPSNDTLDSAD</sequence>
<dbReference type="PANTHER" id="PTHR46939:SF1">
    <property type="entry name" value="ZINC FINGER CCHC DOMAIN-CONTAINING PROTEIN 2"/>
    <property type="match status" value="1"/>
</dbReference>
<organism evidence="4 5">
    <name type="scientific">Podarcis muralis</name>
    <name type="common">Wall lizard</name>
    <name type="synonym">Lacerta muralis</name>
    <dbReference type="NCBI Taxonomy" id="64176"/>
    <lineage>
        <taxon>Eukaryota</taxon>
        <taxon>Metazoa</taxon>
        <taxon>Chordata</taxon>
        <taxon>Craniata</taxon>
        <taxon>Vertebrata</taxon>
        <taxon>Euteleostomi</taxon>
        <taxon>Lepidosauria</taxon>
        <taxon>Squamata</taxon>
        <taxon>Bifurcata</taxon>
        <taxon>Unidentata</taxon>
        <taxon>Episquamata</taxon>
        <taxon>Laterata</taxon>
        <taxon>Lacertibaenia</taxon>
        <taxon>Lacertidae</taxon>
        <taxon>Podarcis</taxon>
    </lineage>
</organism>
<feature type="compositionally biased region" description="Low complexity" evidence="2">
    <location>
        <begin position="243"/>
        <end position="252"/>
    </location>
</feature>
<dbReference type="SUPFAM" id="SSF57756">
    <property type="entry name" value="Retrovirus zinc finger-like domains"/>
    <property type="match status" value="1"/>
</dbReference>
<proteinExistence type="predicted"/>
<dbReference type="Gene3D" id="4.10.60.10">
    <property type="entry name" value="Zinc finger, CCHC-type"/>
    <property type="match status" value="1"/>
</dbReference>
<dbReference type="Pfam" id="PF00098">
    <property type="entry name" value="zf-CCHC"/>
    <property type="match status" value="1"/>
</dbReference>
<reference evidence="4 5" key="1">
    <citation type="journal article" date="2019" name="Proc. Natl. Acad. Sci. U.S.A.">
        <title>Regulatory changes in pterin and carotenoid genes underlie balanced color polymorphisms in the wall lizard.</title>
        <authorList>
            <person name="Andrade P."/>
            <person name="Pinho C."/>
            <person name="Perez I de Lanuza G."/>
            <person name="Afonso S."/>
            <person name="Brejcha J."/>
            <person name="Rubin C.J."/>
            <person name="Wallerman O."/>
            <person name="Pereira P."/>
            <person name="Sabatino S.J."/>
            <person name="Bellati A."/>
            <person name="Pellitteri-Rosa D."/>
            <person name="Bosakova Z."/>
            <person name="Bunikis I."/>
            <person name="Carretero M.A."/>
            <person name="Feiner N."/>
            <person name="Marsik P."/>
            <person name="Pauperio F."/>
            <person name="Salvi D."/>
            <person name="Soler L."/>
            <person name="While G.M."/>
            <person name="Uller T."/>
            <person name="Font E."/>
            <person name="Andersson L."/>
            <person name="Carneiro M."/>
        </authorList>
    </citation>
    <scope>NUCLEOTIDE SEQUENCE</scope>
</reference>
<dbReference type="InterPro" id="IPR042793">
    <property type="entry name" value="ZCCHC2"/>
</dbReference>
<dbReference type="GeneTree" id="ENSGT00520000055637"/>
<dbReference type="InterPro" id="IPR036875">
    <property type="entry name" value="Znf_CCHC_sf"/>
</dbReference>
<feature type="compositionally biased region" description="Pro residues" evidence="2">
    <location>
        <begin position="183"/>
        <end position="196"/>
    </location>
</feature>
<feature type="compositionally biased region" description="Low complexity" evidence="2">
    <location>
        <begin position="333"/>
        <end position="349"/>
    </location>
</feature>
<keyword evidence="5" id="KW-1185">Reference proteome</keyword>
<feature type="region of interest" description="Disordered" evidence="2">
    <location>
        <begin position="94"/>
        <end position="255"/>
    </location>
</feature>
<feature type="domain" description="CCHC-type" evidence="3">
    <location>
        <begin position="1311"/>
        <end position="1326"/>
    </location>
</feature>
<feature type="compositionally biased region" description="Basic and acidic residues" evidence="2">
    <location>
        <begin position="110"/>
        <end position="123"/>
    </location>
</feature>
<dbReference type="GO" id="GO:0003676">
    <property type="term" value="F:nucleic acid binding"/>
    <property type="evidence" value="ECO:0007669"/>
    <property type="project" value="InterPro"/>
</dbReference>
<keyword evidence="1" id="KW-0479">Metal-binding</keyword>
<feature type="compositionally biased region" description="Polar residues" evidence="2">
    <location>
        <begin position="1002"/>
        <end position="1011"/>
    </location>
</feature>
<dbReference type="InterPro" id="IPR058599">
    <property type="entry name" value="PHAT_Smg/ZCCHC2-like"/>
</dbReference>
<feature type="region of interest" description="Disordered" evidence="2">
    <location>
        <begin position="327"/>
        <end position="386"/>
    </location>
</feature>
<evidence type="ECO:0000313" key="5">
    <source>
        <dbReference type="Proteomes" id="UP000472272"/>
    </source>
</evidence>
<feature type="compositionally biased region" description="Low complexity" evidence="2">
    <location>
        <begin position="94"/>
        <end position="109"/>
    </location>
</feature>
<feature type="compositionally biased region" description="Low complexity" evidence="2">
    <location>
        <begin position="823"/>
        <end position="832"/>
    </location>
</feature>
<feature type="compositionally biased region" description="Basic residues" evidence="2">
    <location>
        <begin position="55"/>
        <end position="64"/>
    </location>
</feature>
<feature type="compositionally biased region" description="Pro residues" evidence="2">
    <location>
        <begin position="1130"/>
        <end position="1147"/>
    </location>
</feature>
<evidence type="ECO:0000313" key="4">
    <source>
        <dbReference type="Ensembl" id="ENSPMRP00000009006.1"/>
    </source>
</evidence>
<dbReference type="PROSITE" id="PS50158">
    <property type="entry name" value="ZF_CCHC"/>
    <property type="match status" value="1"/>
</dbReference>
<keyword evidence="1" id="KW-0862">Zinc</keyword>
<dbReference type="GO" id="GO:0008270">
    <property type="term" value="F:zinc ion binding"/>
    <property type="evidence" value="ECO:0007669"/>
    <property type="project" value="UniProtKB-KW"/>
</dbReference>
<dbReference type="SMART" id="SM00343">
    <property type="entry name" value="ZnF_C2HC"/>
    <property type="match status" value="1"/>
</dbReference>
<feature type="compositionally biased region" description="Pro residues" evidence="2">
    <location>
        <begin position="350"/>
        <end position="362"/>
    </location>
</feature>
<evidence type="ECO:0000256" key="1">
    <source>
        <dbReference type="PROSITE-ProRule" id="PRU00047"/>
    </source>
</evidence>
<reference evidence="4" key="3">
    <citation type="submission" date="2025-09" db="UniProtKB">
        <authorList>
            <consortium name="Ensembl"/>
        </authorList>
    </citation>
    <scope>IDENTIFICATION</scope>
</reference>
<feature type="region of interest" description="Disordered" evidence="2">
    <location>
        <begin position="803"/>
        <end position="862"/>
    </location>
</feature>
<feature type="region of interest" description="Disordered" evidence="2">
    <location>
        <begin position="1020"/>
        <end position="1045"/>
    </location>
</feature>
<feature type="region of interest" description="Disordered" evidence="2">
    <location>
        <begin position="1335"/>
        <end position="1356"/>
    </location>
</feature>
<keyword evidence="1" id="KW-0863">Zinc-finger</keyword>
<dbReference type="Pfam" id="PF25479">
    <property type="entry name" value="Vts1"/>
    <property type="match status" value="1"/>
</dbReference>
<dbReference type="PANTHER" id="PTHR46939">
    <property type="entry name" value="ZINC FINGER CCHC DOMAIN-CONTAINING PROTEIN 2"/>
    <property type="match status" value="1"/>
</dbReference>
<feature type="region of interest" description="Disordered" evidence="2">
    <location>
        <begin position="992"/>
        <end position="1011"/>
    </location>
</feature>
<feature type="compositionally biased region" description="Polar residues" evidence="2">
    <location>
        <begin position="1148"/>
        <end position="1166"/>
    </location>
</feature>
<evidence type="ECO:0000259" key="3">
    <source>
        <dbReference type="PROSITE" id="PS50158"/>
    </source>
</evidence>
<dbReference type="OMA" id="ERFKEDC"/>
<gene>
    <name evidence="4" type="primary">ZCCHC2</name>
</gene>
<feature type="region of interest" description="Disordered" evidence="2">
    <location>
        <begin position="1107"/>
        <end position="1166"/>
    </location>
</feature>
<dbReference type="Ensembl" id="ENSPMRT00000009618.1">
    <property type="protein sequence ID" value="ENSPMRP00000009006.1"/>
    <property type="gene ID" value="ENSPMRG00000006057.1"/>
</dbReference>
<feature type="region of interest" description="Disordered" evidence="2">
    <location>
        <begin position="429"/>
        <end position="450"/>
    </location>
</feature>
<dbReference type="GO" id="GO:0005737">
    <property type="term" value="C:cytoplasm"/>
    <property type="evidence" value="ECO:0007669"/>
    <property type="project" value="Ensembl"/>
</dbReference>
<accession>A0A670IBC6</accession>
<dbReference type="InterPro" id="IPR001878">
    <property type="entry name" value="Znf_CCHC"/>
</dbReference>
<dbReference type="SUPFAM" id="SSF64268">
    <property type="entry name" value="PX domain"/>
    <property type="match status" value="1"/>
</dbReference>
<feature type="region of interest" description="Disordered" evidence="2">
    <location>
        <begin position="38"/>
        <end position="71"/>
    </location>
</feature>
<dbReference type="InterPro" id="IPR057327">
    <property type="entry name" value="Vts1_dom"/>
</dbReference>
<dbReference type="Pfam" id="PF26034">
    <property type="entry name" value="PHAT_SMAUG"/>
    <property type="match status" value="1"/>
</dbReference>
<reference evidence="4" key="2">
    <citation type="submission" date="2025-08" db="UniProtKB">
        <authorList>
            <consortium name="Ensembl"/>
        </authorList>
    </citation>
    <scope>IDENTIFICATION</scope>
</reference>
<name>A0A670IBC6_PODMU</name>